<proteinExistence type="predicted"/>
<accession>A0AA39IZI7</accession>
<dbReference type="Proteomes" id="UP001175226">
    <property type="component" value="Unassembled WGS sequence"/>
</dbReference>
<keyword evidence="2" id="KW-1185">Reference proteome</keyword>
<sequence length="109" mass="13108">MLDKKVLQLVLDVDIRWSSTDIMIERAIELCEGIELFLDKRDFTDLRKHKLSKDEWKALEIIHQILAVRLHIQKTNLPTDICRYHMLSNRSYLLTRRQPFLWQFQVSGE</sequence>
<dbReference type="AlphaFoldDB" id="A0AA39IZI7"/>
<protein>
    <submittedName>
        <fullName evidence="1">Uncharacterized protein</fullName>
    </submittedName>
</protein>
<reference evidence="1" key="1">
    <citation type="submission" date="2023-06" db="EMBL/GenBank/DDBJ databases">
        <authorList>
            <consortium name="Lawrence Berkeley National Laboratory"/>
            <person name="Ahrendt S."/>
            <person name="Sahu N."/>
            <person name="Indic B."/>
            <person name="Wong-Bajracharya J."/>
            <person name="Merenyi Z."/>
            <person name="Ke H.-M."/>
            <person name="Monk M."/>
            <person name="Kocsube S."/>
            <person name="Drula E."/>
            <person name="Lipzen A."/>
            <person name="Balint B."/>
            <person name="Henrissat B."/>
            <person name="Andreopoulos B."/>
            <person name="Martin F.M."/>
            <person name="Harder C.B."/>
            <person name="Rigling D."/>
            <person name="Ford K.L."/>
            <person name="Foster G.D."/>
            <person name="Pangilinan J."/>
            <person name="Papanicolaou A."/>
            <person name="Barry K."/>
            <person name="LaButti K."/>
            <person name="Viragh M."/>
            <person name="Koriabine M."/>
            <person name="Yan M."/>
            <person name="Riley R."/>
            <person name="Champramary S."/>
            <person name="Plett K.L."/>
            <person name="Tsai I.J."/>
            <person name="Slot J."/>
            <person name="Sipos G."/>
            <person name="Plett J."/>
            <person name="Nagy L.G."/>
            <person name="Grigoriev I.V."/>
        </authorList>
    </citation>
    <scope>NUCLEOTIDE SEQUENCE</scope>
    <source>
        <strain evidence="1">FPL87.14</strain>
    </source>
</reference>
<dbReference type="SUPFAM" id="SSF53098">
    <property type="entry name" value="Ribonuclease H-like"/>
    <property type="match status" value="1"/>
</dbReference>
<comment type="caution">
    <text evidence="1">The sequence shown here is derived from an EMBL/GenBank/DDBJ whole genome shotgun (WGS) entry which is preliminary data.</text>
</comment>
<name>A0AA39IZI7_9AGAR</name>
<organism evidence="1 2">
    <name type="scientific">Armillaria borealis</name>
    <dbReference type="NCBI Taxonomy" id="47425"/>
    <lineage>
        <taxon>Eukaryota</taxon>
        <taxon>Fungi</taxon>
        <taxon>Dikarya</taxon>
        <taxon>Basidiomycota</taxon>
        <taxon>Agaricomycotina</taxon>
        <taxon>Agaricomycetes</taxon>
        <taxon>Agaricomycetidae</taxon>
        <taxon>Agaricales</taxon>
        <taxon>Marasmiineae</taxon>
        <taxon>Physalacriaceae</taxon>
        <taxon>Armillaria</taxon>
    </lineage>
</organism>
<dbReference type="InterPro" id="IPR012337">
    <property type="entry name" value="RNaseH-like_sf"/>
</dbReference>
<evidence type="ECO:0000313" key="1">
    <source>
        <dbReference type="EMBL" id="KAK0432432.1"/>
    </source>
</evidence>
<gene>
    <name evidence="1" type="ORF">EV421DRAFT_1501626</name>
</gene>
<evidence type="ECO:0000313" key="2">
    <source>
        <dbReference type="Proteomes" id="UP001175226"/>
    </source>
</evidence>
<dbReference type="EMBL" id="JAUEPT010000094">
    <property type="protein sequence ID" value="KAK0432432.1"/>
    <property type="molecule type" value="Genomic_DNA"/>
</dbReference>